<evidence type="ECO:0000313" key="4">
    <source>
        <dbReference type="Proteomes" id="UP000583944"/>
    </source>
</evidence>
<name>A0A7J6Y6Z4_TRYCR</name>
<dbReference type="AlphaFoldDB" id="A0A7J6Y6Z4"/>
<organism evidence="3 4">
    <name type="scientific">Trypanosoma cruzi</name>
    <dbReference type="NCBI Taxonomy" id="5693"/>
    <lineage>
        <taxon>Eukaryota</taxon>
        <taxon>Discoba</taxon>
        <taxon>Euglenozoa</taxon>
        <taxon>Kinetoplastea</taxon>
        <taxon>Metakinetoplastina</taxon>
        <taxon>Trypanosomatida</taxon>
        <taxon>Trypanosomatidae</taxon>
        <taxon>Trypanosoma</taxon>
        <taxon>Schizotrypanum</taxon>
    </lineage>
</organism>
<reference evidence="3 4" key="1">
    <citation type="journal article" date="2019" name="Genome Biol. Evol.">
        <title>Nanopore Sequencing Significantly Improves Genome Assembly of the Protozoan Parasite Trypanosoma cruzi.</title>
        <authorList>
            <person name="Diaz-Viraque F."/>
            <person name="Pita S."/>
            <person name="Greif G."/>
            <person name="de Souza R.C.M."/>
            <person name="Iraola G."/>
            <person name="Robello C."/>
        </authorList>
    </citation>
    <scope>NUCLEOTIDE SEQUENCE [LARGE SCALE GENOMIC DNA]</scope>
    <source>
        <strain evidence="3 4">Berenice</strain>
    </source>
</reference>
<comment type="caution">
    <text evidence="3">The sequence shown here is derived from an EMBL/GenBank/DDBJ whole genome shotgun (WGS) entry which is preliminary data.</text>
</comment>
<evidence type="ECO:0000313" key="3">
    <source>
        <dbReference type="EMBL" id="KAF5222449.1"/>
    </source>
</evidence>
<evidence type="ECO:0000256" key="2">
    <source>
        <dbReference type="SAM" id="SignalP"/>
    </source>
</evidence>
<sequence length="305" mass="33553">MNGSTHAFALLFLLFLFYSLFLWTKCVCVCGMELLAGVNNDIVSCITRIIKRHAAQVRALREEEIAINARAEQLEHLTELLMGGEISPSLHEFSLNAPQPEEENKWVDEEVLADTPSAPQLVTVDGSEQKARMEGSPLPASQASSQDMSSVEPLREAEGEKRSSTTPSPMRRELDEFFPIAASKRPRQACVTEGSCRRRSRAEVRKNDAGAEAIITATDILATIPCISSSATPTATTVDAVLHEEKPRGYVRSHRRRQDDYAADAAMYVRGHEGVQVACTPSVYWEIAFPKGLHAHASACKDQGE</sequence>
<gene>
    <name evidence="3" type="ORF">ECC02_004489</name>
</gene>
<feature type="region of interest" description="Disordered" evidence="1">
    <location>
        <begin position="117"/>
        <end position="173"/>
    </location>
</feature>
<feature type="compositionally biased region" description="Polar residues" evidence="1">
    <location>
        <begin position="139"/>
        <end position="149"/>
    </location>
</feature>
<dbReference type="VEuPathDB" id="TriTrypDB:ECC02_004489"/>
<feature type="signal peptide" evidence="2">
    <location>
        <begin position="1"/>
        <end position="28"/>
    </location>
</feature>
<accession>A0A7J6Y6Z4</accession>
<feature type="compositionally biased region" description="Basic and acidic residues" evidence="1">
    <location>
        <begin position="153"/>
        <end position="163"/>
    </location>
</feature>
<feature type="chain" id="PRO_5029672320" evidence="2">
    <location>
        <begin position="29"/>
        <end position="305"/>
    </location>
</feature>
<dbReference type="EMBL" id="JABDHM010000027">
    <property type="protein sequence ID" value="KAF5222449.1"/>
    <property type="molecule type" value="Genomic_DNA"/>
</dbReference>
<keyword evidence="2" id="KW-0732">Signal</keyword>
<proteinExistence type="predicted"/>
<dbReference type="VEuPathDB" id="TriTrypDB:BCY84_12178"/>
<protein>
    <submittedName>
        <fullName evidence="3">Uncharacterized protein</fullName>
    </submittedName>
</protein>
<evidence type="ECO:0000256" key="1">
    <source>
        <dbReference type="SAM" id="MobiDB-lite"/>
    </source>
</evidence>
<dbReference type="Proteomes" id="UP000583944">
    <property type="component" value="Unassembled WGS sequence"/>
</dbReference>